<name>A0A3B1E6M8_9ZZZZ</name>
<sequence>MKKRNNLKSVVLGAAIMSSSAFAGINGSCGAGKCGAGKCGGNMKAKKVEVNSKDTMSGSKGTKSNASCGSGMKDKKSKEAMSDANKTKASASCGTGKCGSM</sequence>
<feature type="compositionally biased region" description="Basic and acidic residues" evidence="1">
    <location>
        <begin position="72"/>
        <end position="81"/>
    </location>
</feature>
<feature type="region of interest" description="Disordered" evidence="1">
    <location>
        <begin position="50"/>
        <end position="101"/>
    </location>
</feature>
<feature type="compositionally biased region" description="Polar residues" evidence="1">
    <location>
        <begin position="53"/>
        <end position="68"/>
    </location>
</feature>
<gene>
    <name evidence="2" type="ORF">MNB_ARC-1_560</name>
</gene>
<proteinExistence type="predicted"/>
<reference evidence="2" key="1">
    <citation type="submission" date="2018-10" db="EMBL/GenBank/DDBJ databases">
        <authorList>
            <person name="Aoki K."/>
        </authorList>
    </citation>
    <scope>NUCLEOTIDE SEQUENCE</scope>
</reference>
<dbReference type="AlphaFoldDB" id="A0A3B1E6M8"/>
<evidence type="ECO:0000256" key="1">
    <source>
        <dbReference type="SAM" id="MobiDB-lite"/>
    </source>
</evidence>
<organism evidence="2">
    <name type="scientific">hydrothermal vent metagenome</name>
    <dbReference type="NCBI Taxonomy" id="652676"/>
    <lineage>
        <taxon>unclassified sequences</taxon>
        <taxon>metagenomes</taxon>
        <taxon>ecological metagenomes</taxon>
    </lineage>
</organism>
<accession>A0A3B1E6M8</accession>
<dbReference type="EMBL" id="UOYO01000036">
    <property type="protein sequence ID" value="VAY87881.1"/>
    <property type="molecule type" value="Genomic_DNA"/>
</dbReference>
<evidence type="ECO:0000313" key="2">
    <source>
        <dbReference type="EMBL" id="VAY87881.1"/>
    </source>
</evidence>
<protein>
    <submittedName>
        <fullName evidence="2">Uncharacterized protein</fullName>
    </submittedName>
</protein>